<feature type="coiled-coil region" evidence="3">
    <location>
        <begin position="51"/>
        <end position="78"/>
    </location>
</feature>
<dbReference type="InterPro" id="IPR009053">
    <property type="entry name" value="Prefoldin"/>
</dbReference>
<evidence type="ECO:0000256" key="3">
    <source>
        <dbReference type="SAM" id="Coils"/>
    </source>
</evidence>
<proteinExistence type="inferred from homology"/>
<dbReference type="Pfam" id="PF01920">
    <property type="entry name" value="Prefoldin_2"/>
    <property type="match status" value="1"/>
</dbReference>
<protein>
    <recommendedName>
        <fullName evidence="5">Prefoldin subunit 2</fullName>
    </recommendedName>
</protein>
<dbReference type="GO" id="GO:0006457">
    <property type="term" value="P:protein folding"/>
    <property type="evidence" value="ECO:0007669"/>
    <property type="project" value="InterPro"/>
</dbReference>
<dbReference type="AlphaFoldDB" id="A0A7S3N328"/>
<dbReference type="SUPFAM" id="SSF46579">
    <property type="entry name" value="Prefoldin"/>
    <property type="match status" value="1"/>
</dbReference>
<dbReference type="EMBL" id="HBIH01037873">
    <property type="protein sequence ID" value="CAE0334611.1"/>
    <property type="molecule type" value="Transcribed_RNA"/>
</dbReference>
<dbReference type="InterPro" id="IPR027235">
    <property type="entry name" value="PFD2"/>
</dbReference>
<dbReference type="GO" id="GO:0016272">
    <property type="term" value="C:prefoldin complex"/>
    <property type="evidence" value="ECO:0007669"/>
    <property type="project" value="InterPro"/>
</dbReference>
<dbReference type="InterPro" id="IPR002777">
    <property type="entry name" value="PFD_beta-like"/>
</dbReference>
<sequence>MVELEDERKENELVLESITKLEDSRKCWRLINGVLVEKTKLEVVPEMRGVINNLNAVVKQITETLTAVREEIKNLEGAYNYIMKQAKTTAQAQQAPDAKGAAKGGVLV</sequence>
<organism evidence="4">
    <name type="scientific">Strombidium inclinatum</name>
    <dbReference type="NCBI Taxonomy" id="197538"/>
    <lineage>
        <taxon>Eukaryota</taxon>
        <taxon>Sar</taxon>
        <taxon>Alveolata</taxon>
        <taxon>Ciliophora</taxon>
        <taxon>Intramacronucleata</taxon>
        <taxon>Spirotrichea</taxon>
        <taxon>Oligotrichia</taxon>
        <taxon>Strombidiidae</taxon>
        <taxon>Strombidium</taxon>
    </lineage>
</organism>
<evidence type="ECO:0000313" key="4">
    <source>
        <dbReference type="EMBL" id="CAE0334611.1"/>
    </source>
</evidence>
<accession>A0A7S3N328</accession>
<evidence type="ECO:0000256" key="1">
    <source>
        <dbReference type="ARBA" id="ARBA00008045"/>
    </source>
</evidence>
<gene>
    <name evidence="4" type="ORF">SINC0208_LOCUS15250</name>
</gene>
<evidence type="ECO:0008006" key="5">
    <source>
        <dbReference type="Google" id="ProtNLM"/>
    </source>
</evidence>
<keyword evidence="3" id="KW-0175">Coiled coil</keyword>
<comment type="similarity">
    <text evidence="1">Belongs to the prefoldin subunit beta family.</text>
</comment>
<dbReference type="Gene3D" id="1.10.287.370">
    <property type="match status" value="1"/>
</dbReference>
<keyword evidence="2" id="KW-0143">Chaperone</keyword>
<reference evidence="4" key="1">
    <citation type="submission" date="2021-01" db="EMBL/GenBank/DDBJ databases">
        <authorList>
            <person name="Corre E."/>
            <person name="Pelletier E."/>
            <person name="Niang G."/>
            <person name="Scheremetjew M."/>
            <person name="Finn R."/>
            <person name="Kale V."/>
            <person name="Holt S."/>
            <person name="Cochrane G."/>
            <person name="Meng A."/>
            <person name="Brown T."/>
            <person name="Cohen L."/>
        </authorList>
    </citation>
    <scope>NUCLEOTIDE SEQUENCE</scope>
    <source>
        <strain evidence="4">S3</strain>
    </source>
</reference>
<name>A0A7S3N328_9SPIT</name>
<dbReference type="PANTHER" id="PTHR13303">
    <property type="entry name" value="PREFOLDIN SUBUNIT 2"/>
    <property type="match status" value="1"/>
</dbReference>
<dbReference type="GO" id="GO:0051082">
    <property type="term" value="F:unfolded protein binding"/>
    <property type="evidence" value="ECO:0007669"/>
    <property type="project" value="InterPro"/>
</dbReference>
<evidence type="ECO:0000256" key="2">
    <source>
        <dbReference type="ARBA" id="ARBA00023186"/>
    </source>
</evidence>